<evidence type="ECO:0000313" key="3">
    <source>
        <dbReference type="Proteomes" id="UP001233673"/>
    </source>
</evidence>
<evidence type="ECO:0008006" key="4">
    <source>
        <dbReference type="Google" id="ProtNLM"/>
    </source>
</evidence>
<keyword evidence="1" id="KW-1133">Transmembrane helix</keyword>
<feature type="transmembrane region" description="Helical" evidence="1">
    <location>
        <begin position="207"/>
        <end position="231"/>
    </location>
</feature>
<gene>
    <name evidence="2" type="ORF">QOZ88_14465</name>
</gene>
<feature type="transmembrane region" description="Helical" evidence="1">
    <location>
        <begin position="279"/>
        <end position="299"/>
    </location>
</feature>
<feature type="transmembrane region" description="Helical" evidence="1">
    <location>
        <begin position="85"/>
        <end position="109"/>
    </location>
</feature>
<feature type="transmembrane region" description="Helical" evidence="1">
    <location>
        <begin position="121"/>
        <end position="143"/>
    </location>
</feature>
<sequence length="510" mass="53463">MTAVESPNHLGQSGSATAAKRAVVAPLILLGVWVSGVAGLGLIDGLIRVSHEVRLVVVSVALFLAGLIFAAILACPLRLRRGLALLRLGPWICVGFGVVFGLASLVWLAPAEGTRAVTDPAFLVPAALLALAGLASFALGYAFTPRILKTVVNRANAGLQGPVLGSPGPASVLTLWGISVLAQVGAMLSGSFGYLSDPSAALGATSSLPAVLALLADVGLLSTLLAAWWYAGERNGGALALLVYVVLTQVALGLFAGLKESVIIQFVAVFLGYGVRRRVRFLPILIAASLVVVVIVPLITQYRLSVLVGSGRLSPAQVLETITVDDLAASTSDTSMTESMEQFGQRLSRVGDVAVIMQKTPEVVPYQSPVDLAAGPVLGLIPRSLWAGKPVLDAGYRMSSVYYGLPPGVFTSNAMTPYGDLWRHGGPWVVALGMAILGMLVRAIDERNGDPRTDPRLLFLPMLLFAPLVKQEMDYLGLWASLVGVVVVATISARMVATMSRPATRLRYSG</sequence>
<feature type="transmembrane region" description="Helical" evidence="1">
    <location>
        <begin position="237"/>
        <end position="258"/>
    </location>
</feature>
<feature type="transmembrane region" description="Helical" evidence="1">
    <location>
        <begin position="55"/>
        <end position="79"/>
    </location>
</feature>
<reference evidence="3" key="1">
    <citation type="submission" date="2023-05" db="EMBL/GenBank/DDBJ databases">
        <title>Draft genome of Pseudofrankia sp. BMG5.37.</title>
        <authorList>
            <person name="Gtari M."/>
            <person name="Ghodhbane F."/>
            <person name="Sbissi I."/>
        </authorList>
    </citation>
    <scope>NUCLEOTIDE SEQUENCE [LARGE SCALE GENOMIC DNA]</scope>
    <source>
        <strain evidence="3">BMG 814</strain>
    </source>
</reference>
<protein>
    <recommendedName>
        <fullName evidence="4">Oligosaccharide repeat unit polymerase</fullName>
    </recommendedName>
</protein>
<dbReference type="Proteomes" id="UP001233673">
    <property type="component" value="Unassembled WGS sequence"/>
</dbReference>
<dbReference type="EMBL" id="JASNFN010000016">
    <property type="protein sequence ID" value="MDP5183840.1"/>
    <property type="molecule type" value="Genomic_DNA"/>
</dbReference>
<evidence type="ECO:0000313" key="2">
    <source>
        <dbReference type="EMBL" id="MDP5183840.1"/>
    </source>
</evidence>
<feature type="transmembrane region" description="Helical" evidence="1">
    <location>
        <begin position="23"/>
        <end position="43"/>
    </location>
</feature>
<feature type="transmembrane region" description="Helical" evidence="1">
    <location>
        <begin position="173"/>
        <end position="195"/>
    </location>
</feature>
<evidence type="ECO:0000256" key="1">
    <source>
        <dbReference type="SAM" id="Phobius"/>
    </source>
</evidence>
<name>A0ABT9IE38_9ACTN</name>
<feature type="transmembrane region" description="Helical" evidence="1">
    <location>
        <begin position="425"/>
        <end position="441"/>
    </location>
</feature>
<comment type="caution">
    <text evidence="2">The sequence shown here is derived from an EMBL/GenBank/DDBJ whole genome shotgun (WGS) entry which is preliminary data.</text>
</comment>
<feature type="transmembrane region" description="Helical" evidence="1">
    <location>
        <begin position="475"/>
        <end position="497"/>
    </location>
</feature>
<accession>A0ABT9IE38</accession>
<keyword evidence="1" id="KW-0812">Transmembrane</keyword>
<proteinExistence type="predicted"/>
<dbReference type="RefSeq" id="WP_306000446.1">
    <property type="nucleotide sequence ID" value="NZ_JASNFN010000016.1"/>
</dbReference>
<organism evidence="2 3">
    <name type="scientific">Blastococcus carthaginiensis</name>
    <dbReference type="NCBI Taxonomy" id="3050034"/>
    <lineage>
        <taxon>Bacteria</taxon>
        <taxon>Bacillati</taxon>
        <taxon>Actinomycetota</taxon>
        <taxon>Actinomycetes</taxon>
        <taxon>Geodermatophilales</taxon>
        <taxon>Geodermatophilaceae</taxon>
        <taxon>Blastococcus</taxon>
    </lineage>
</organism>
<keyword evidence="1" id="KW-0472">Membrane</keyword>
<keyword evidence="3" id="KW-1185">Reference proteome</keyword>